<protein>
    <submittedName>
        <fullName evidence="2">PHP domain-containing protein</fullName>
    </submittedName>
</protein>
<evidence type="ECO:0000256" key="1">
    <source>
        <dbReference type="SAM" id="MobiDB-lite"/>
    </source>
</evidence>
<dbReference type="Gene3D" id="3.20.20.140">
    <property type="entry name" value="Metal-dependent hydrolases"/>
    <property type="match status" value="1"/>
</dbReference>
<dbReference type="Pfam" id="PF13263">
    <property type="entry name" value="PHP_C"/>
    <property type="match status" value="1"/>
</dbReference>
<feature type="compositionally biased region" description="Polar residues" evidence="1">
    <location>
        <begin position="25"/>
        <end position="39"/>
    </location>
</feature>
<accession>A0A7J9SK68</accession>
<dbReference type="SUPFAM" id="SSF89550">
    <property type="entry name" value="PHP domain-like"/>
    <property type="match status" value="1"/>
</dbReference>
<gene>
    <name evidence="2" type="ORF">H5V44_09015</name>
</gene>
<keyword evidence="3" id="KW-1185">Reference proteome</keyword>
<dbReference type="EMBL" id="JACKXD010000003">
    <property type="protein sequence ID" value="MBB6646426.1"/>
    <property type="molecule type" value="Genomic_DNA"/>
</dbReference>
<evidence type="ECO:0000313" key="3">
    <source>
        <dbReference type="Proteomes" id="UP000546257"/>
    </source>
</evidence>
<evidence type="ECO:0000313" key="2">
    <source>
        <dbReference type="EMBL" id="MBB6646426.1"/>
    </source>
</evidence>
<organism evidence="2 3">
    <name type="scientific">Halobellus ruber</name>
    <dbReference type="NCBI Taxonomy" id="2761102"/>
    <lineage>
        <taxon>Archaea</taxon>
        <taxon>Methanobacteriati</taxon>
        <taxon>Methanobacteriota</taxon>
        <taxon>Stenosarchaea group</taxon>
        <taxon>Halobacteria</taxon>
        <taxon>Halobacteriales</taxon>
        <taxon>Haloferacaceae</taxon>
        <taxon>Halobellus</taxon>
    </lineage>
</organism>
<feature type="region of interest" description="Disordered" evidence="1">
    <location>
        <begin position="1"/>
        <end position="66"/>
    </location>
</feature>
<dbReference type="AlphaFoldDB" id="A0A7J9SK68"/>
<dbReference type="InterPro" id="IPR016195">
    <property type="entry name" value="Pol/histidinol_Pase-like"/>
</dbReference>
<name>A0A7J9SK68_9EURY</name>
<proteinExistence type="predicted"/>
<dbReference type="Proteomes" id="UP000546257">
    <property type="component" value="Unassembled WGS sequence"/>
</dbReference>
<reference evidence="2 3" key="1">
    <citation type="submission" date="2020-08" db="EMBL/GenBank/DDBJ databases">
        <authorList>
            <person name="Seo M.-J."/>
        </authorList>
    </citation>
    <scope>NUCLEOTIDE SEQUENCE [LARGE SCALE GENOMIC DNA]</scope>
    <source>
        <strain evidence="2 3">MBLA0160</strain>
    </source>
</reference>
<sequence length="312" mass="34074">MPHVHRDIPVATGKGDKTVPGSARIATTNRTPAGSTCVTGSDGAEVGREPGATGTPSGGRPGRETFVDPHVKVLNERVVDRAKARDLDVLVYAPHFTRLPEIRARAERFSDDDLLVVPGREVFTGTWRNRRHILAVGLSEPVPDFVSLPGALAAFDRQDAAVLVPHPDFLNVSLDRAAVTRHADAIHAVETHNFKTLPRGNRRARELARETGLLAFGSSYAHLGGSVGEVWTAFEREIDSESDLVAALRTGAPRRVLRRDSPAHTLRGIAEFAHLGYENTWGKVDRLFLSGTEPTHPGHVAYEGRFDDVREY</sequence>
<comment type="caution">
    <text evidence="2">The sequence shown here is derived from an EMBL/GenBank/DDBJ whole genome shotgun (WGS) entry which is preliminary data.</text>
</comment>